<dbReference type="InterPro" id="IPR003673">
    <property type="entry name" value="CoA-Trfase_fam_III"/>
</dbReference>
<dbReference type="PANTHER" id="PTHR48207:SF3">
    <property type="entry name" value="SUCCINATE--HYDROXYMETHYLGLUTARATE COA-TRANSFERASE"/>
    <property type="match status" value="1"/>
</dbReference>
<name>A0A7J5B5D4_9MICO</name>
<dbReference type="OrthoDB" id="9797653at2"/>
<evidence type="ECO:0000313" key="4">
    <source>
        <dbReference type="Proteomes" id="UP000490386"/>
    </source>
</evidence>
<accession>A0A7J5B5D4</accession>
<keyword evidence="4" id="KW-1185">Reference proteome</keyword>
<keyword evidence="1 3" id="KW-0808">Transferase</keyword>
<evidence type="ECO:0000256" key="1">
    <source>
        <dbReference type="ARBA" id="ARBA00022679"/>
    </source>
</evidence>
<dbReference type="Proteomes" id="UP000490386">
    <property type="component" value="Unassembled WGS sequence"/>
</dbReference>
<dbReference type="PANTHER" id="PTHR48207">
    <property type="entry name" value="SUCCINATE--HYDROXYMETHYLGLUTARATE COA-TRANSFERASE"/>
    <property type="match status" value="1"/>
</dbReference>
<dbReference type="Gene3D" id="3.30.1540.10">
    <property type="entry name" value="formyl-coa transferase, domain 3"/>
    <property type="match status" value="1"/>
</dbReference>
<sequence>MLPDREHDGVLSGVRVADFSRVLAGPYATMMLADFGADVIKIEPPGGDETRAWTPPVDARGQSTYFGGVNRGKRSLLLDLTDAADLATAKRLALEADVVVENFRPGVMARFGLDYETVRGENPSAVYCSVTGFGAVGGAAMPGYDLLVQAVGGLMSITGPVDGEPSKVGVALVDVLTGLNAVTGILLALRERERTGVGQRVEVDLMTSLLSALANQASSTLATGEAPARLGNAHPSIAPYELFEARDRPLVIAVGNDRQFAALADALGAPGLASDARFASNRLRVRHRAELRAILAGLLAGKKARDWVEVLTSSRVPAGLVNDVAEAFELAGRLGLEPVVDLPGAGSDPVRSVANPIHLSATPARPRVPSPELGSRGAGVTWR</sequence>
<protein>
    <submittedName>
        <fullName evidence="3">CoA transferase</fullName>
    </submittedName>
</protein>
<dbReference type="AlphaFoldDB" id="A0A7J5B5D4"/>
<dbReference type="InterPro" id="IPR050483">
    <property type="entry name" value="CoA-transferase_III_domain"/>
</dbReference>
<gene>
    <name evidence="3" type="ORF">F8O03_03065</name>
</gene>
<dbReference type="InterPro" id="IPR023606">
    <property type="entry name" value="CoA-Trfase_III_dom_1_sf"/>
</dbReference>
<dbReference type="Pfam" id="PF02515">
    <property type="entry name" value="CoA_transf_3"/>
    <property type="match status" value="1"/>
</dbReference>
<dbReference type="SUPFAM" id="SSF89796">
    <property type="entry name" value="CoA-transferase family III (CaiB/BaiF)"/>
    <property type="match status" value="1"/>
</dbReference>
<evidence type="ECO:0000313" key="3">
    <source>
        <dbReference type="EMBL" id="KAB1639333.1"/>
    </source>
</evidence>
<evidence type="ECO:0000256" key="2">
    <source>
        <dbReference type="SAM" id="MobiDB-lite"/>
    </source>
</evidence>
<organism evidence="3 4">
    <name type="scientific">Pseudoclavibacter terrae</name>
    <dbReference type="NCBI Taxonomy" id="1530195"/>
    <lineage>
        <taxon>Bacteria</taxon>
        <taxon>Bacillati</taxon>
        <taxon>Actinomycetota</taxon>
        <taxon>Actinomycetes</taxon>
        <taxon>Micrococcales</taxon>
        <taxon>Microbacteriaceae</taxon>
        <taxon>Pseudoclavibacter</taxon>
    </lineage>
</organism>
<dbReference type="RefSeq" id="WP_151422308.1">
    <property type="nucleotide sequence ID" value="NZ_WBJX01000001.1"/>
</dbReference>
<dbReference type="EMBL" id="WBJX01000001">
    <property type="protein sequence ID" value="KAB1639333.1"/>
    <property type="molecule type" value="Genomic_DNA"/>
</dbReference>
<dbReference type="GO" id="GO:0008410">
    <property type="term" value="F:CoA-transferase activity"/>
    <property type="evidence" value="ECO:0007669"/>
    <property type="project" value="TreeGrafter"/>
</dbReference>
<proteinExistence type="predicted"/>
<comment type="caution">
    <text evidence="3">The sequence shown here is derived from an EMBL/GenBank/DDBJ whole genome shotgun (WGS) entry which is preliminary data.</text>
</comment>
<dbReference type="Gene3D" id="3.40.50.10540">
    <property type="entry name" value="Crotonobetainyl-coa:carnitine coa-transferase, domain 1"/>
    <property type="match status" value="1"/>
</dbReference>
<feature type="region of interest" description="Disordered" evidence="2">
    <location>
        <begin position="361"/>
        <end position="383"/>
    </location>
</feature>
<dbReference type="InterPro" id="IPR044855">
    <property type="entry name" value="CoA-Trfase_III_dom3_sf"/>
</dbReference>
<reference evidence="3 4" key="1">
    <citation type="submission" date="2019-09" db="EMBL/GenBank/DDBJ databases">
        <title>Phylogeny of genus Pseudoclavibacter and closely related genus.</title>
        <authorList>
            <person name="Li Y."/>
        </authorList>
    </citation>
    <scope>NUCLEOTIDE SEQUENCE [LARGE SCALE GENOMIC DNA]</scope>
    <source>
        <strain evidence="3 4">THG-MD12</strain>
    </source>
</reference>